<dbReference type="OrthoDB" id="5835829at2759"/>
<reference evidence="2 3" key="1">
    <citation type="submission" date="2016-12" db="EMBL/GenBank/DDBJ databases">
        <title>The genomes of Aspergillus section Nigri reveals drivers in fungal speciation.</title>
        <authorList>
            <consortium name="DOE Joint Genome Institute"/>
            <person name="Vesth T.C."/>
            <person name="Nybo J."/>
            <person name="Theobald S."/>
            <person name="Brandl J."/>
            <person name="Frisvad J.C."/>
            <person name="Nielsen K.F."/>
            <person name="Lyhne E.K."/>
            <person name="Kogle M.E."/>
            <person name="Kuo A."/>
            <person name="Riley R."/>
            <person name="Clum A."/>
            <person name="Nolan M."/>
            <person name="Lipzen A."/>
            <person name="Salamov A."/>
            <person name="Henrissat B."/>
            <person name="Wiebenga A."/>
            <person name="De Vries R.P."/>
            <person name="Grigoriev I.V."/>
            <person name="Mortensen U.H."/>
            <person name="Andersen M.R."/>
            <person name="Baker S.E."/>
        </authorList>
    </citation>
    <scope>NUCLEOTIDE SEQUENCE [LARGE SCALE GENOMIC DNA]</scope>
    <source>
        <strain evidence="2 3">IBT 23096</strain>
    </source>
</reference>
<organism evidence="2 3">
    <name type="scientific">Aspergillus steynii IBT 23096</name>
    <dbReference type="NCBI Taxonomy" id="1392250"/>
    <lineage>
        <taxon>Eukaryota</taxon>
        <taxon>Fungi</taxon>
        <taxon>Dikarya</taxon>
        <taxon>Ascomycota</taxon>
        <taxon>Pezizomycotina</taxon>
        <taxon>Eurotiomycetes</taxon>
        <taxon>Eurotiomycetidae</taxon>
        <taxon>Eurotiales</taxon>
        <taxon>Aspergillaceae</taxon>
        <taxon>Aspergillus</taxon>
        <taxon>Aspergillus subgen. Circumdati</taxon>
    </lineage>
</organism>
<dbReference type="InterPro" id="IPR006342">
    <property type="entry name" value="FkbM_mtfrase"/>
</dbReference>
<dbReference type="Gene3D" id="3.40.50.150">
    <property type="entry name" value="Vaccinia Virus protein VP39"/>
    <property type="match status" value="1"/>
</dbReference>
<sequence>MAPPPAQFGDIAAYAHNIMEAEDVYNKVFGMGLYHSRDLGFVPTVIDIGAHIGMFTLYIKNKYPHARILAFEPAPQTFETLSKNLDFHFHSDVEVHNVALGSEEGTQTLTHFKLAPYYSTLYEKTWEELCDLMGAGAARQTCDHRDENVSEVDVPVQRLSHFLHNDPSITRIDLLKMNVDGEIDILRGVDDEHWDMLRRVEIKVFSKDPEAPAEIEQFLRSKEFDVLITEDDRDHDIFIIRAIRLDVQNSSWSE</sequence>
<dbReference type="SUPFAM" id="SSF53335">
    <property type="entry name" value="S-adenosyl-L-methionine-dependent methyltransferases"/>
    <property type="match status" value="1"/>
</dbReference>
<dbReference type="InterPro" id="IPR052514">
    <property type="entry name" value="SAM-dependent_MTase"/>
</dbReference>
<dbReference type="VEuPathDB" id="FungiDB:P170DRAFT_426601"/>
<dbReference type="InterPro" id="IPR029063">
    <property type="entry name" value="SAM-dependent_MTases_sf"/>
</dbReference>
<dbReference type="Proteomes" id="UP000234275">
    <property type="component" value="Unassembled WGS sequence"/>
</dbReference>
<keyword evidence="2" id="KW-0808">Transferase</keyword>
<evidence type="ECO:0000259" key="1">
    <source>
        <dbReference type="Pfam" id="PF05050"/>
    </source>
</evidence>
<keyword evidence="2" id="KW-0489">Methyltransferase</keyword>
<dbReference type="AlphaFoldDB" id="A0A2I2GA23"/>
<comment type="caution">
    <text evidence="2">The sequence shown here is derived from an EMBL/GenBank/DDBJ whole genome shotgun (WGS) entry which is preliminary data.</text>
</comment>
<dbReference type="GO" id="GO:0008168">
    <property type="term" value="F:methyltransferase activity"/>
    <property type="evidence" value="ECO:0007669"/>
    <property type="project" value="UniProtKB-KW"/>
</dbReference>
<proteinExistence type="predicted"/>
<evidence type="ECO:0000313" key="2">
    <source>
        <dbReference type="EMBL" id="PLB49731.1"/>
    </source>
</evidence>
<protein>
    <submittedName>
        <fullName evidence="2">Methyltransferase FkbM</fullName>
    </submittedName>
</protein>
<dbReference type="EMBL" id="MSFO01000004">
    <property type="protein sequence ID" value="PLB49731.1"/>
    <property type="molecule type" value="Genomic_DNA"/>
</dbReference>
<accession>A0A2I2GA23</accession>
<feature type="domain" description="Methyltransferase FkbM" evidence="1">
    <location>
        <begin position="47"/>
        <end position="224"/>
    </location>
</feature>
<dbReference type="PANTHER" id="PTHR34203:SF15">
    <property type="entry name" value="SLL1173 PROTEIN"/>
    <property type="match status" value="1"/>
</dbReference>
<dbReference type="Pfam" id="PF05050">
    <property type="entry name" value="Methyltransf_21"/>
    <property type="match status" value="1"/>
</dbReference>
<dbReference type="GeneID" id="36555420"/>
<dbReference type="NCBIfam" id="TIGR01444">
    <property type="entry name" value="fkbM_fam"/>
    <property type="match status" value="1"/>
</dbReference>
<dbReference type="RefSeq" id="XP_024705033.1">
    <property type="nucleotide sequence ID" value="XM_024847721.1"/>
</dbReference>
<dbReference type="PANTHER" id="PTHR34203">
    <property type="entry name" value="METHYLTRANSFERASE, FKBM FAMILY PROTEIN"/>
    <property type="match status" value="1"/>
</dbReference>
<gene>
    <name evidence="2" type="ORF">P170DRAFT_426601</name>
</gene>
<dbReference type="GO" id="GO:0032259">
    <property type="term" value="P:methylation"/>
    <property type="evidence" value="ECO:0007669"/>
    <property type="project" value="UniProtKB-KW"/>
</dbReference>
<name>A0A2I2GA23_9EURO</name>
<evidence type="ECO:0000313" key="3">
    <source>
        <dbReference type="Proteomes" id="UP000234275"/>
    </source>
</evidence>
<keyword evidence="3" id="KW-1185">Reference proteome</keyword>